<feature type="transmembrane region" description="Helical" evidence="1">
    <location>
        <begin position="80"/>
        <end position="103"/>
    </location>
</feature>
<keyword evidence="4" id="KW-1185">Reference proteome</keyword>
<evidence type="ECO:0008006" key="6">
    <source>
        <dbReference type="Google" id="ProtNLM"/>
    </source>
</evidence>
<evidence type="ECO:0000313" key="5">
    <source>
        <dbReference type="Proteomes" id="UP000281170"/>
    </source>
</evidence>
<accession>A0A0W0R3A5</accession>
<feature type="transmembrane region" description="Helical" evidence="1">
    <location>
        <begin position="47"/>
        <end position="65"/>
    </location>
</feature>
<feature type="transmembrane region" description="Helical" evidence="1">
    <location>
        <begin position="110"/>
        <end position="132"/>
    </location>
</feature>
<dbReference type="AlphaFoldDB" id="A0A0W0R3A5"/>
<dbReference type="PATRIC" id="fig|45056.6.peg.201"/>
<evidence type="ECO:0000313" key="2">
    <source>
        <dbReference type="EMBL" id="KTC65539.1"/>
    </source>
</evidence>
<organism evidence="2 4">
    <name type="scientific">Legionella adelaidensis</name>
    <dbReference type="NCBI Taxonomy" id="45056"/>
    <lineage>
        <taxon>Bacteria</taxon>
        <taxon>Pseudomonadati</taxon>
        <taxon>Pseudomonadota</taxon>
        <taxon>Gammaproteobacteria</taxon>
        <taxon>Legionellales</taxon>
        <taxon>Legionellaceae</taxon>
        <taxon>Legionella</taxon>
    </lineage>
</organism>
<name>A0A0W0R3A5_9GAMM</name>
<keyword evidence="1" id="KW-0812">Transmembrane</keyword>
<dbReference type="Proteomes" id="UP000054859">
    <property type="component" value="Unassembled WGS sequence"/>
</dbReference>
<proteinExistence type="predicted"/>
<keyword evidence="3" id="KW-0614">Plasmid</keyword>
<feature type="transmembrane region" description="Helical" evidence="1">
    <location>
        <begin position="18"/>
        <end position="40"/>
    </location>
</feature>
<dbReference type="RefSeq" id="WP_065310916.1">
    <property type="nucleotide sequence ID" value="NZ_CAAAHS010000003.1"/>
</dbReference>
<evidence type="ECO:0000256" key="1">
    <source>
        <dbReference type="SAM" id="Phobius"/>
    </source>
</evidence>
<dbReference type="EMBL" id="LNKA01000001">
    <property type="protein sequence ID" value="KTC65539.1"/>
    <property type="molecule type" value="Genomic_DNA"/>
</dbReference>
<dbReference type="Proteomes" id="UP000281170">
    <property type="component" value="Plasmid 9"/>
</dbReference>
<reference evidence="2 4" key="1">
    <citation type="submission" date="2015-11" db="EMBL/GenBank/DDBJ databases">
        <title>Identification of large and diverse effector repertoires of 38 Legionella species.</title>
        <authorList>
            <person name="Burstein D."/>
            <person name="Amaro F."/>
            <person name="Zusman T."/>
            <person name="Lifshitz Z."/>
            <person name="Cohen O."/>
            <person name="Gilbert J.A."/>
            <person name="Pupko T."/>
            <person name="Shuman H.A."/>
            <person name="Segal G."/>
        </authorList>
    </citation>
    <scope>NUCLEOTIDE SEQUENCE [LARGE SCALE GENOMIC DNA]</scope>
    <source>
        <strain evidence="2 4">1762-AUS-E</strain>
    </source>
</reference>
<protein>
    <recommendedName>
        <fullName evidence="6">Transmembrane protein</fullName>
    </recommendedName>
</protein>
<keyword evidence="1" id="KW-1133">Transmembrane helix</keyword>
<evidence type="ECO:0000313" key="3">
    <source>
        <dbReference type="EMBL" id="VEH84640.1"/>
    </source>
</evidence>
<keyword evidence="1" id="KW-0472">Membrane</keyword>
<dbReference type="STRING" id="45056.Lade_0197"/>
<feature type="transmembrane region" description="Helical" evidence="1">
    <location>
        <begin position="138"/>
        <end position="158"/>
    </location>
</feature>
<geneLocation type="plasmid" evidence="3 5">
    <name>9</name>
</geneLocation>
<dbReference type="EMBL" id="LR134418">
    <property type="protein sequence ID" value="VEH84640.1"/>
    <property type="molecule type" value="Genomic_DNA"/>
</dbReference>
<evidence type="ECO:0000313" key="4">
    <source>
        <dbReference type="Proteomes" id="UP000054859"/>
    </source>
</evidence>
<sequence length="198" mass="22407">MDREEEALSISNPRLLSAIYFSLLAIIITLAIDVVMYSLGIDFSIPLFKAILLAVIIAATFGALFGENIVHSPTPYKKHAFWWAFLMVMVAVPFYTLGFFILLKQHNPSLFLNATTQHLFYLYLLVLLYSFILAGVWLALFAGIAAIFLRGYLVNFLLRSLYVRRTSPTGITIGTKTPKYGQQKIDQKTIKHGRKPKQ</sequence>
<reference evidence="3 5" key="2">
    <citation type="submission" date="2018-12" db="EMBL/GenBank/DDBJ databases">
        <authorList>
            <consortium name="Pathogen Informatics"/>
        </authorList>
    </citation>
    <scope>NUCLEOTIDE SEQUENCE [LARGE SCALE GENOMIC DNA]</scope>
    <source>
        <strain evidence="3 5">NCTC12735</strain>
        <plasmid evidence="5">9</plasmid>
    </source>
</reference>
<gene>
    <name evidence="2" type="ORF">Lade_0197</name>
    <name evidence="3" type="ORF">NCTC12735_00247</name>
</gene>
<dbReference type="KEGG" id="ladl:NCTC12735_00247"/>